<keyword evidence="8" id="KW-0764">Sulfate transport</keyword>
<reference evidence="11 12" key="1">
    <citation type="submission" date="2023-07" db="EMBL/GenBank/DDBJ databases">
        <title>Sequencing the genomes of 1000 actinobacteria strains.</title>
        <authorList>
            <person name="Klenk H.-P."/>
        </authorList>
    </citation>
    <scope>NUCLEOTIDE SEQUENCE [LARGE SCALE GENOMIC DNA]</scope>
    <source>
        <strain evidence="11 12">DSM 44710</strain>
    </source>
</reference>
<dbReference type="PANTHER" id="PTHR37468">
    <property type="entry name" value="SULFATE TRANSPORTER CYSZ"/>
    <property type="match status" value="1"/>
</dbReference>
<dbReference type="InterPro" id="IPR059112">
    <property type="entry name" value="CysZ/EI24"/>
</dbReference>
<evidence type="ECO:0000256" key="1">
    <source>
        <dbReference type="ARBA" id="ARBA00004141"/>
    </source>
</evidence>
<evidence type="ECO:0000256" key="7">
    <source>
        <dbReference type="ARBA" id="ARBA00022989"/>
    </source>
</evidence>
<feature type="transmembrane region" description="Helical" evidence="10">
    <location>
        <begin position="167"/>
        <end position="188"/>
    </location>
</feature>
<keyword evidence="6 10" id="KW-0812">Transmembrane</keyword>
<name>A0ABT9N3G0_9ACTN</name>
<accession>A0ABT9N3G0</accession>
<feature type="transmembrane region" description="Helical" evidence="10">
    <location>
        <begin position="98"/>
        <end position="126"/>
    </location>
</feature>
<dbReference type="InterPro" id="IPR050480">
    <property type="entry name" value="CysZ-like"/>
</dbReference>
<keyword evidence="12" id="KW-1185">Reference proteome</keyword>
<dbReference type="Pfam" id="PF07264">
    <property type="entry name" value="EI24"/>
    <property type="match status" value="1"/>
</dbReference>
<evidence type="ECO:0000256" key="3">
    <source>
        <dbReference type="ARBA" id="ARBA00022475"/>
    </source>
</evidence>
<dbReference type="Proteomes" id="UP001240984">
    <property type="component" value="Unassembled WGS sequence"/>
</dbReference>
<keyword evidence="3" id="KW-1003">Cell membrane</keyword>
<organism evidence="11 12">
    <name type="scientific">Catenuloplanes nepalensis</name>
    <dbReference type="NCBI Taxonomy" id="587533"/>
    <lineage>
        <taxon>Bacteria</taxon>
        <taxon>Bacillati</taxon>
        <taxon>Actinomycetota</taxon>
        <taxon>Actinomycetes</taxon>
        <taxon>Micromonosporales</taxon>
        <taxon>Micromonosporaceae</taxon>
        <taxon>Catenuloplanes</taxon>
    </lineage>
</organism>
<comment type="caution">
    <text evidence="11">The sequence shown here is derived from an EMBL/GenBank/DDBJ whole genome shotgun (WGS) entry which is preliminary data.</text>
</comment>
<evidence type="ECO:0000313" key="12">
    <source>
        <dbReference type="Proteomes" id="UP001240984"/>
    </source>
</evidence>
<protein>
    <submittedName>
        <fullName evidence="11">CysZ protein</fullName>
    </submittedName>
</protein>
<evidence type="ECO:0000256" key="8">
    <source>
        <dbReference type="ARBA" id="ARBA00023032"/>
    </source>
</evidence>
<gene>
    <name evidence="11" type="ORF">J2S43_006602</name>
</gene>
<evidence type="ECO:0000313" key="11">
    <source>
        <dbReference type="EMBL" id="MDP9798090.1"/>
    </source>
</evidence>
<evidence type="ECO:0000256" key="9">
    <source>
        <dbReference type="ARBA" id="ARBA00023136"/>
    </source>
</evidence>
<keyword evidence="2" id="KW-0813">Transport</keyword>
<evidence type="ECO:0000256" key="2">
    <source>
        <dbReference type="ARBA" id="ARBA00022448"/>
    </source>
</evidence>
<sequence>MTLPQQPGPHARPPITAHPAAARAGSTAQEFFAGIRMLLRGLGLYVSNPRLMAFGLIPAFISGLLYLAAFGTLFYFVSDISEWLTPFANGWDEGLQEIVRLAVAAAVLGLFVLVGMLTFTAITLLIGDPFYEKISEAVENRYGGVPGEVDLPWHKTMRLSLADSIRLIGLTILCGVPLFLLGFIPLIGQTVIPVVAALVGGWFLALELTGFPFYRRGLRLADRRRVFRANRPAALGFGVGVFVCFLIPLGAILVTPAAIAGAALLSRRSLGFPIEHHR</sequence>
<evidence type="ECO:0000256" key="5">
    <source>
        <dbReference type="ARBA" id="ARBA00022605"/>
    </source>
</evidence>
<keyword evidence="9 10" id="KW-0472">Membrane</keyword>
<dbReference type="PANTHER" id="PTHR37468:SF1">
    <property type="entry name" value="SULFATE TRANSPORTER CYSZ"/>
    <property type="match status" value="1"/>
</dbReference>
<feature type="transmembrane region" description="Helical" evidence="10">
    <location>
        <begin position="51"/>
        <end position="78"/>
    </location>
</feature>
<feature type="transmembrane region" description="Helical" evidence="10">
    <location>
        <begin position="194"/>
        <end position="214"/>
    </location>
</feature>
<keyword evidence="5" id="KW-0028">Amino-acid biosynthesis</keyword>
<dbReference type="EMBL" id="JAUSRA010000001">
    <property type="protein sequence ID" value="MDP9798090.1"/>
    <property type="molecule type" value="Genomic_DNA"/>
</dbReference>
<proteinExistence type="predicted"/>
<keyword evidence="7 10" id="KW-1133">Transmembrane helix</keyword>
<evidence type="ECO:0000256" key="6">
    <source>
        <dbReference type="ARBA" id="ARBA00022692"/>
    </source>
</evidence>
<evidence type="ECO:0000256" key="10">
    <source>
        <dbReference type="SAM" id="Phobius"/>
    </source>
</evidence>
<keyword evidence="4" id="KW-0997">Cell inner membrane</keyword>
<comment type="subcellular location">
    <subcellularLocation>
        <location evidence="1">Membrane</location>
        <topology evidence="1">Multi-pass membrane protein</topology>
    </subcellularLocation>
</comment>
<evidence type="ECO:0000256" key="4">
    <source>
        <dbReference type="ARBA" id="ARBA00022519"/>
    </source>
</evidence>
<feature type="transmembrane region" description="Helical" evidence="10">
    <location>
        <begin position="235"/>
        <end position="265"/>
    </location>
</feature>